<reference evidence="2" key="1">
    <citation type="submission" date="2023-04" db="EMBL/GenBank/DDBJ databases">
        <authorList>
            <consortium name="ELIXIR-Norway"/>
        </authorList>
    </citation>
    <scope>NUCLEOTIDE SEQUENCE [LARGE SCALE GENOMIC DNA]</scope>
</reference>
<name>A0ABN8YYI3_RANTA</name>
<keyword evidence="3" id="KW-1185">Reference proteome</keyword>
<evidence type="ECO:0000256" key="1">
    <source>
        <dbReference type="SAM" id="MobiDB-lite"/>
    </source>
</evidence>
<gene>
    <name evidence="2" type="ORF">MRATA1EN1_LOCUS14445</name>
</gene>
<proteinExistence type="predicted"/>
<feature type="region of interest" description="Disordered" evidence="1">
    <location>
        <begin position="78"/>
        <end position="106"/>
    </location>
</feature>
<protein>
    <submittedName>
        <fullName evidence="2">Uncharacterized protein</fullName>
    </submittedName>
</protein>
<evidence type="ECO:0000313" key="2">
    <source>
        <dbReference type="EMBL" id="CAI9165483.1"/>
    </source>
</evidence>
<dbReference type="EMBL" id="OX459960">
    <property type="protein sequence ID" value="CAI9165483.1"/>
    <property type="molecule type" value="Genomic_DNA"/>
</dbReference>
<dbReference type="Proteomes" id="UP001176941">
    <property type="component" value="Chromosome 24"/>
</dbReference>
<accession>A0ABN8YYI3</accession>
<feature type="compositionally biased region" description="Polar residues" evidence="1">
    <location>
        <begin position="92"/>
        <end position="106"/>
    </location>
</feature>
<evidence type="ECO:0000313" key="3">
    <source>
        <dbReference type="Proteomes" id="UP001176941"/>
    </source>
</evidence>
<feature type="compositionally biased region" description="Pro residues" evidence="1">
    <location>
        <begin position="78"/>
        <end position="88"/>
    </location>
</feature>
<sequence length="145" mass="15315">MTLGGRIKEGATSAANQFSRILSAQLSQADEAHPGPSVSWSQKDPRKLVQTSSHLLPFCSLVFSLCPGRSHLLPCPPPPFPPSTPGHPPTFSAQPKSLSYTSQASGSHSPHTRWVAHLPGSPFSSCLPTCLAPSPYGCAFPAVLF</sequence>
<feature type="region of interest" description="Disordered" evidence="1">
    <location>
        <begin position="27"/>
        <end position="46"/>
    </location>
</feature>
<organism evidence="2 3">
    <name type="scientific">Rangifer tarandus platyrhynchus</name>
    <name type="common">Svalbard reindeer</name>
    <dbReference type="NCBI Taxonomy" id="3082113"/>
    <lineage>
        <taxon>Eukaryota</taxon>
        <taxon>Metazoa</taxon>
        <taxon>Chordata</taxon>
        <taxon>Craniata</taxon>
        <taxon>Vertebrata</taxon>
        <taxon>Euteleostomi</taxon>
        <taxon>Mammalia</taxon>
        <taxon>Eutheria</taxon>
        <taxon>Laurasiatheria</taxon>
        <taxon>Artiodactyla</taxon>
        <taxon>Ruminantia</taxon>
        <taxon>Pecora</taxon>
        <taxon>Cervidae</taxon>
        <taxon>Odocoileinae</taxon>
        <taxon>Rangifer</taxon>
    </lineage>
</organism>